<gene>
    <name evidence="2" type="ORF">PLEPLA_LOCUS30312</name>
</gene>
<evidence type="ECO:0000313" key="2">
    <source>
        <dbReference type="EMBL" id="CAB1442634.1"/>
    </source>
</evidence>
<dbReference type="Proteomes" id="UP001153269">
    <property type="component" value="Unassembled WGS sequence"/>
</dbReference>
<comment type="caution">
    <text evidence="2">The sequence shown here is derived from an EMBL/GenBank/DDBJ whole genome shotgun (WGS) entry which is preliminary data.</text>
</comment>
<dbReference type="AlphaFoldDB" id="A0A9N7V4S4"/>
<protein>
    <submittedName>
        <fullName evidence="2">Uncharacterized protein</fullName>
    </submittedName>
</protein>
<dbReference type="EMBL" id="CADEAL010002890">
    <property type="protein sequence ID" value="CAB1442634.1"/>
    <property type="molecule type" value="Genomic_DNA"/>
</dbReference>
<feature type="compositionally biased region" description="Basic and acidic residues" evidence="1">
    <location>
        <begin position="14"/>
        <end position="39"/>
    </location>
</feature>
<feature type="compositionally biased region" description="Polar residues" evidence="1">
    <location>
        <begin position="1"/>
        <end position="12"/>
    </location>
</feature>
<accession>A0A9N7V4S4</accession>
<proteinExistence type="predicted"/>
<organism evidence="2 3">
    <name type="scientific">Pleuronectes platessa</name>
    <name type="common">European plaice</name>
    <dbReference type="NCBI Taxonomy" id="8262"/>
    <lineage>
        <taxon>Eukaryota</taxon>
        <taxon>Metazoa</taxon>
        <taxon>Chordata</taxon>
        <taxon>Craniata</taxon>
        <taxon>Vertebrata</taxon>
        <taxon>Euteleostomi</taxon>
        <taxon>Actinopterygii</taxon>
        <taxon>Neopterygii</taxon>
        <taxon>Teleostei</taxon>
        <taxon>Neoteleostei</taxon>
        <taxon>Acanthomorphata</taxon>
        <taxon>Carangaria</taxon>
        <taxon>Pleuronectiformes</taxon>
        <taxon>Pleuronectoidei</taxon>
        <taxon>Pleuronectidae</taxon>
        <taxon>Pleuronectes</taxon>
    </lineage>
</organism>
<evidence type="ECO:0000313" key="3">
    <source>
        <dbReference type="Proteomes" id="UP001153269"/>
    </source>
</evidence>
<sequence>MPGTLSLWQQPQCRDGRNNGWKEEGREGISDQSGGKERGTISVQTLDICRESGSGPSSSSPQQWNGL</sequence>
<reference evidence="2" key="1">
    <citation type="submission" date="2020-03" db="EMBL/GenBank/DDBJ databases">
        <authorList>
            <person name="Weist P."/>
        </authorList>
    </citation>
    <scope>NUCLEOTIDE SEQUENCE</scope>
</reference>
<evidence type="ECO:0000256" key="1">
    <source>
        <dbReference type="SAM" id="MobiDB-lite"/>
    </source>
</evidence>
<keyword evidence="3" id="KW-1185">Reference proteome</keyword>
<name>A0A9N7V4S4_PLEPL</name>
<feature type="region of interest" description="Disordered" evidence="1">
    <location>
        <begin position="1"/>
        <end position="39"/>
    </location>
</feature>